<evidence type="ECO:0000256" key="8">
    <source>
        <dbReference type="ARBA" id="ARBA00023180"/>
    </source>
</evidence>
<dbReference type="GO" id="GO:0005576">
    <property type="term" value="C:extracellular region"/>
    <property type="evidence" value="ECO:0007669"/>
    <property type="project" value="UniProtKB-SubCell"/>
</dbReference>
<keyword evidence="7 10" id="KW-0720">Serine protease</keyword>
<comment type="similarity">
    <text evidence="2 10">Belongs to the peptidase S8 family.</text>
</comment>
<dbReference type="PROSITE" id="PS00138">
    <property type="entry name" value="SUBTILASE_SER"/>
    <property type="match status" value="1"/>
</dbReference>
<dbReference type="Gene3D" id="3.50.30.30">
    <property type="match status" value="1"/>
</dbReference>
<organism evidence="16 17">
    <name type="scientific">Adiantum capillus-veneris</name>
    <name type="common">Maidenhair fern</name>
    <dbReference type="NCBI Taxonomy" id="13818"/>
    <lineage>
        <taxon>Eukaryota</taxon>
        <taxon>Viridiplantae</taxon>
        <taxon>Streptophyta</taxon>
        <taxon>Embryophyta</taxon>
        <taxon>Tracheophyta</taxon>
        <taxon>Polypodiopsida</taxon>
        <taxon>Polypodiidae</taxon>
        <taxon>Polypodiales</taxon>
        <taxon>Pteridineae</taxon>
        <taxon>Pteridaceae</taxon>
        <taxon>Vittarioideae</taxon>
        <taxon>Adiantum</taxon>
    </lineage>
</organism>
<dbReference type="AlphaFoldDB" id="A0A9D4U1F9"/>
<dbReference type="InterPro" id="IPR015500">
    <property type="entry name" value="Peptidase_S8_subtilisin-rel"/>
</dbReference>
<evidence type="ECO:0000313" key="17">
    <source>
        <dbReference type="Proteomes" id="UP000886520"/>
    </source>
</evidence>
<dbReference type="InterPro" id="IPR003137">
    <property type="entry name" value="PA_domain"/>
</dbReference>
<dbReference type="Pfam" id="PF17766">
    <property type="entry name" value="fn3_6"/>
    <property type="match status" value="1"/>
</dbReference>
<keyword evidence="17" id="KW-1185">Reference proteome</keyword>
<feature type="signal peptide" evidence="11">
    <location>
        <begin position="1"/>
        <end position="33"/>
    </location>
</feature>
<dbReference type="CDD" id="cd04852">
    <property type="entry name" value="Peptidases_S8_3"/>
    <property type="match status" value="1"/>
</dbReference>
<dbReference type="InterPro" id="IPR034197">
    <property type="entry name" value="Peptidases_S8_3"/>
</dbReference>
<keyword evidence="6 10" id="KW-0378">Hydrolase</keyword>
<evidence type="ECO:0000256" key="1">
    <source>
        <dbReference type="ARBA" id="ARBA00004613"/>
    </source>
</evidence>
<dbReference type="SUPFAM" id="SSF52743">
    <property type="entry name" value="Subtilisin-like"/>
    <property type="match status" value="1"/>
</dbReference>
<dbReference type="CDD" id="cd02120">
    <property type="entry name" value="PA_subtilisin_like"/>
    <property type="match status" value="1"/>
</dbReference>
<comment type="subcellular location">
    <subcellularLocation>
        <location evidence="1">Secreted</location>
    </subcellularLocation>
</comment>
<accession>A0A9D4U1F9</accession>
<dbReference type="EMBL" id="JABFUD020000025">
    <property type="protein sequence ID" value="KAI5059115.1"/>
    <property type="molecule type" value="Genomic_DNA"/>
</dbReference>
<dbReference type="GO" id="GO:0004252">
    <property type="term" value="F:serine-type endopeptidase activity"/>
    <property type="evidence" value="ECO:0007669"/>
    <property type="project" value="UniProtKB-UniRule"/>
</dbReference>
<evidence type="ECO:0000256" key="10">
    <source>
        <dbReference type="PROSITE-ProRule" id="PRU01240"/>
    </source>
</evidence>
<dbReference type="InterPro" id="IPR000209">
    <property type="entry name" value="Peptidase_S8/S53_dom"/>
</dbReference>
<dbReference type="Gene3D" id="3.30.70.80">
    <property type="entry name" value="Peptidase S8 propeptide/proteinase inhibitor I9"/>
    <property type="match status" value="1"/>
</dbReference>
<proteinExistence type="inferred from homology"/>
<feature type="domain" description="Peptidase S8/S53" evidence="12">
    <location>
        <begin position="151"/>
        <end position="610"/>
    </location>
</feature>
<evidence type="ECO:0000256" key="11">
    <source>
        <dbReference type="SAM" id="SignalP"/>
    </source>
</evidence>
<evidence type="ECO:0000256" key="4">
    <source>
        <dbReference type="ARBA" id="ARBA00022670"/>
    </source>
</evidence>
<feature type="domain" description="Subtilisin-like protease fibronectin type-III" evidence="15">
    <location>
        <begin position="684"/>
        <end position="788"/>
    </location>
</feature>
<feature type="domain" description="PA" evidence="13">
    <location>
        <begin position="391"/>
        <end position="481"/>
    </location>
</feature>
<keyword evidence="4 10" id="KW-0645">Protease</keyword>
<evidence type="ECO:0000256" key="2">
    <source>
        <dbReference type="ARBA" id="ARBA00011073"/>
    </source>
</evidence>
<keyword evidence="5 11" id="KW-0732">Signal</keyword>
<dbReference type="InterPro" id="IPR037045">
    <property type="entry name" value="S8pro/Inhibitor_I9_sf"/>
</dbReference>
<evidence type="ECO:0000256" key="7">
    <source>
        <dbReference type="ARBA" id="ARBA00022825"/>
    </source>
</evidence>
<dbReference type="GO" id="GO:0048731">
    <property type="term" value="P:system development"/>
    <property type="evidence" value="ECO:0007669"/>
    <property type="project" value="UniProtKB-ARBA"/>
</dbReference>
<dbReference type="InterPro" id="IPR046450">
    <property type="entry name" value="PA_dom_sf"/>
</dbReference>
<dbReference type="Gene3D" id="3.40.50.200">
    <property type="entry name" value="Peptidase S8/S53 domain"/>
    <property type="match status" value="1"/>
</dbReference>
<dbReference type="FunFam" id="3.50.30.30:FF:000005">
    <property type="entry name" value="subtilisin-like protease SBT1.5"/>
    <property type="match status" value="1"/>
</dbReference>
<dbReference type="PRINTS" id="PR00723">
    <property type="entry name" value="SUBTILISIN"/>
</dbReference>
<dbReference type="FunFam" id="3.30.70.80:FF:000003">
    <property type="entry name" value="Subtilisin-like protease SBT1.9"/>
    <property type="match status" value="1"/>
</dbReference>
<feature type="chain" id="PRO_5039512217" evidence="11">
    <location>
        <begin position="34"/>
        <end position="796"/>
    </location>
</feature>
<feature type="active site" description="Charge relay system" evidence="9 10">
    <location>
        <position position="160"/>
    </location>
</feature>
<dbReference type="InterPro" id="IPR023828">
    <property type="entry name" value="Peptidase_S8_Ser-AS"/>
</dbReference>
<feature type="active site" description="Charge relay system" evidence="9 10">
    <location>
        <position position="233"/>
    </location>
</feature>
<evidence type="ECO:0000256" key="9">
    <source>
        <dbReference type="PIRSR" id="PIRSR615500-1"/>
    </source>
</evidence>
<gene>
    <name evidence="16" type="ORF">GOP47_0025434</name>
</gene>
<comment type="caution">
    <text evidence="16">The sequence shown here is derived from an EMBL/GenBank/DDBJ whole genome shotgun (WGS) entry which is preliminary data.</text>
</comment>
<dbReference type="InterPro" id="IPR036852">
    <property type="entry name" value="Peptidase_S8/S53_dom_sf"/>
</dbReference>
<dbReference type="GO" id="GO:0006508">
    <property type="term" value="P:proteolysis"/>
    <property type="evidence" value="ECO:0007669"/>
    <property type="project" value="UniProtKB-KW"/>
</dbReference>
<dbReference type="PANTHER" id="PTHR10795">
    <property type="entry name" value="PROPROTEIN CONVERTASE SUBTILISIN/KEXIN"/>
    <property type="match status" value="1"/>
</dbReference>
<evidence type="ECO:0000256" key="5">
    <source>
        <dbReference type="ARBA" id="ARBA00022729"/>
    </source>
</evidence>
<dbReference type="PROSITE" id="PS51257">
    <property type="entry name" value="PROKAR_LIPOPROTEIN"/>
    <property type="match status" value="1"/>
</dbReference>
<dbReference type="Pfam" id="PF02225">
    <property type="entry name" value="PA"/>
    <property type="match status" value="1"/>
</dbReference>
<feature type="domain" description="Inhibitor I9" evidence="14">
    <location>
        <begin position="44"/>
        <end position="122"/>
    </location>
</feature>
<dbReference type="InterPro" id="IPR045051">
    <property type="entry name" value="SBT"/>
</dbReference>
<dbReference type="InterPro" id="IPR010259">
    <property type="entry name" value="S8pro/Inhibitor_I9"/>
</dbReference>
<feature type="active site" description="Charge relay system" evidence="9 10">
    <location>
        <position position="566"/>
    </location>
</feature>
<dbReference type="Pfam" id="PF00082">
    <property type="entry name" value="Peptidase_S8"/>
    <property type="match status" value="1"/>
</dbReference>
<reference evidence="16" key="1">
    <citation type="submission" date="2021-01" db="EMBL/GenBank/DDBJ databases">
        <title>Adiantum capillus-veneris genome.</title>
        <authorList>
            <person name="Fang Y."/>
            <person name="Liao Q."/>
        </authorList>
    </citation>
    <scope>NUCLEOTIDE SEQUENCE</scope>
    <source>
        <strain evidence="16">H3</strain>
        <tissue evidence="16">Leaf</tissue>
    </source>
</reference>
<dbReference type="Gene3D" id="2.60.40.2310">
    <property type="match status" value="1"/>
</dbReference>
<dbReference type="Proteomes" id="UP000886520">
    <property type="component" value="Chromosome 25"/>
</dbReference>
<dbReference type="Pfam" id="PF05922">
    <property type="entry name" value="Inhibitor_I9"/>
    <property type="match status" value="1"/>
</dbReference>
<evidence type="ECO:0000259" key="15">
    <source>
        <dbReference type="Pfam" id="PF17766"/>
    </source>
</evidence>
<evidence type="ECO:0000256" key="6">
    <source>
        <dbReference type="ARBA" id="ARBA00022801"/>
    </source>
</evidence>
<dbReference type="SUPFAM" id="SSF52025">
    <property type="entry name" value="PA domain"/>
    <property type="match status" value="1"/>
</dbReference>
<evidence type="ECO:0000259" key="12">
    <source>
        <dbReference type="Pfam" id="PF00082"/>
    </source>
</evidence>
<evidence type="ECO:0000313" key="16">
    <source>
        <dbReference type="EMBL" id="KAI5059115.1"/>
    </source>
</evidence>
<dbReference type="FunFam" id="3.40.50.200:FF:000006">
    <property type="entry name" value="Subtilisin-like protease SBT1.5"/>
    <property type="match status" value="1"/>
</dbReference>
<name>A0A9D4U1F9_ADICA</name>
<protein>
    <submittedName>
        <fullName evidence="16">Uncharacterized protein</fullName>
    </submittedName>
</protein>
<evidence type="ECO:0000259" key="14">
    <source>
        <dbReference type="Pfam" id="PF05922"/>
    </source>
</evidence>
<keyword evidence="3" id="KW-0964">Secreted</keyword>
<dbReference type="PROSITE" id="PS51892">
    <property type="entry name" value="SUBTILASE"/>
    <property type="match status" value="1"/>
</dbReference>
<dbReference type="OrthoDB" id="206201at2759"/>
<dbReference type="InterPro" id="IPR041469">
    <property type="entry name" value="Subtilisin-like_FN3"/>
</dbReference>
<evidence type="ECO:0000256" key="3">
    <source>
        <dbReference type="ARBA" id="ARBA00022525"/>
    </source>
</evidence>
<sequence>MASKLLDWSGVQTSLHVFFALLLVISCSNVSTAAQAAPAEASIYIVHVSKAHMPPIFTEEEQWYSSTLASVKGYEPQEFNREQEGPIYSYGTVMHGFAAKLTEAQAEALKSVNGVLLVIPDDALVELHTTRTPHFLGLNASSGLWPSSNYGADVIIGIMDSGIWPEKKSFWDTGLSPIPERWKGECEEGTDFKASLCNKKLIGARSFFKGYEAAMGPINETTEYRSARDSEGHGTHTASTAAGNYVRHASLLGSAAGTAKGMASHARIAVYKVCWKGGCFNSDLLAAFEQAVIDGVDIISLSIGGGVLPFFLDPIAIGSFGAMEKGILVSTSAGNGGPSPLSITNVSPWVLTVAASTLDRDFPALIRLPNHAHYRGVSLYDGNALGRRQIPLVYAGNAGLPGSNGSANLCMAGSLDPADVKGKIVLCDRGISARAAKGMVVRDAGGVGMILANALANGEELIADSHVLPAALVGYGAGVAIKDYITQTDNATANIIFTGTVVGVRPAPVMAAFSSRGPNPANPEILKPDVTAPGVNILAAWTSRVGPTELPNDDRVVDFNIMSGTSMSCPHVSGLAALLKGAHPDWSPAAIKSALMTTAFNIDNSGNYLMDGSDSNISTPFSFGAGHVNPVRALNPGLVYDLDVQDYVDFLCGLNYSTSWLSTFTKGQYKCSEGGSAMSMRPENLNYPSISFVYKQDENSTTYVGSITRTVTNVGLPNSVYTLAAIPPPGVAMKVEPPTLSFGRLDEKKTFTVTCEAGAKSLVPGDSDSTFGSLLWTDDTHIVHSPIVFTWKTDLF</sequence>
<evidence type="ECO:0000259" key="13">
    <source>
        <dbReference type="Pfam" id="PF02225"/>
    </source>
</evidence>
<keyword evidence="8" id="KW-0325">Glycoprotein</keyword>